<dbReference type="OrthoDB" id="5292592at2"/>
<comment type="caution">
    <text evidence="9">The sequence shown here is derived from an EMBL/GenBank/DDBJ whole genome shotgun (WGS) entry which is preliminary data.</text>
</comment>
<feature type="transmembrane region" description="Helical" evidence="7">
    <location>
        <begin position="739"/>
        <end position="759"/>
    </location>
</feature>
<gene>
    <name evidence="9" type="ORF">C4K68_21775</name>
</gene>
<feature type="transmembrane region" description="Helical" evidence="7">
    <location>
        <begin position="60"/>
        <end position="79"/>
    </location>
</feature>
<feature type="transmembrane region" description="Helical" evidence="7">
    <location>
        <begin position="342"/>
        <end position="364"/>
    </location>
</feature>
<dbReference type="AlphaFoldDB" id="A0A2S5KKE3"/>
<dbReference type="PANTHER" id="PTHR30287">
    <property type="entry name" value="MEMBRANE COMPONENT OF PREDICTED ABC SUPERFAMILY METABOLITE UPTAKE TRANSPORTER"/>
    <property type="match status" value="1"/>
</dbReference>
<feature type="transmembrane region" description="Helical" evidence="7">
    <location>
        <begin position="425"/>
        <end position="447"/>
    </location>
</feature>
<feature type="transmembrane region" description="Helical" evidence="7">
    <location>
        <begin position="294"/>
        <end position="314"/>
    </location>
</feature>
<evidence type="ECO:0000256" key="7">
    <source>
        <dbReference type="SAM" id="Phobius"/>
    </source>
</evidence>
<name>A0A2S5KKE3_9PROT</name>
<comment type="subcellular location">
    <subcellularLocation>
        <location evidence="1">Cell membrane</location>
        <topology evidence="1">Multi-pass membrane protein</topology>
    </subcellularLocation>
</comment>
<dbReference type="Proteomes" id="UP000238196">
    <property type="component" value="Unassembled WGS sequence"/>
</dbReference>
<evidence type="ECO:0000256" key="1">
    <source>
        <dbReference type="ARBA" id="ARBA00004651"/>
    </source>
</evidence>
<sequence length="863" mass="96072">MRYWQSVASSAFIWRVAVSSLEQSYNNSVSKVTLTSARKPSWRASWRYALLGWRDNELRLLVLAIWLACAATTLLGFFADRLERGLQAQSQRYLGAPLVIRSSREAPEEWWQQAQQLGIKPPLTVAEFVSMASSAQGFQLAGVKAVPAGYPLTGTIRVQQADGQVQELSHGPLPGEAWLAPRLMSMLAVKIGDQVQLGYADLKVTGVVLQEPDPSTDFLSLNPRLLVNNADLARSQVIQPGSRIRYRYLLDGPAPAIQAFTRWVTPQLAPAARILDTDSDSPRLASALQRVNQYLALGSILSVLLAAVTLALAARHYSLRHQDEVALWRCLGLSRRQLGQMLLLRLGLLSLVAVGLGVLTGALAQQGLVQLFRDWLPDPLPELSWLPAGNGVLTAVLLLVALVLPDWWLLLRTSPLRALKHESRGATVATRLWLAGALLALLFWLWWQSRQPVLTFSVGGGLLLLLGVLFYSSRWLLARLLRRLGPLDNARLNWQALQVTAFALVSMAIGLVMLLRLDLLNSWREQLPEKAPNYFAINLQPDQQADFLHSLQQQGWQSNPLYPMLRGRLIERNGQPLKAEEDDGRDEDNRERNGSRAPGRELNLTWAAEPGRDNRIVQGSWWSADEQQRLISIEEGFAKRYGLELGDQLTFDIAGEPVTAKVSSVRSVDWNSFNPNFFVIFTPGSLTDFPASLMTSFYVPPDHGAEITALSKTWPNITLIGVEALLGQLRDILTQLTEAVQYLFIFVLLAAWLVLVAVIQISLPERRREAALLHTLGVARQRLRQRQRQELLLLGAVAGALGAIGCTVLGWVVFTRVLELPFAGPWWLLGWPPLFAVVVALPGLWMLRQIGREPPLQALRRLL</sequence>
<feature type="transmembrane region" description="Helical" evidence="7">
    <location>
        <begin position="453"/>
        <end position="471"/>
    </location>
</feature>
<dbReference type="Pfam" id="PF02687">
    <property type="entry name" value="FtsX"/>
    <property type="match status" value="2"/>
</dbReference>
<feature type="transmembrane region" description="Helical" evidence="7">
    <location>
        <begin position="791"/>
        <end position="814"/>
    </location>
</feature>
<evidence type="ECO:0000256" key="6">
    <source>
        <dbReference type="SAM" id="MobiDB-lite"/>
    </source>
</evidence>
<reference evidence="9 10" key="1">
    <citation type="submission" date="2018-02" db="EMBL/GenBank/DDBJ databases">
        <title>novel marine gammaproteobacteria from coastal saline agro ecosystem.</title>
        <authorList>
            <person name="Krishnan R."/>
            <person name="Ramesh Kumar N."/>
        </authorList>
    </citation>
    <scope>NUCLEOTIDE SEQUENCE [LARGE SCALE GENOMIC DNA]</scope>
    <source>
        <strain evidence="9 10">228</strain>
    </source>
</reference>
<protein>
    <submittedName>
        <fullName evidence="9">ABC transporter permease</fullName>
    </submittedName>
</protein>
<evidence type="ECO:0000256" key="5">
    <source>
        <dbReference type="ARBA" id="ARBA00023136"/>
    </source>
</evidence>
<organism evidence="9 10">
    <name type="scientific">Proteobacteria bacterium 228</name>
    <dbReference type="NCBI Taxonomy" id="2083153"/>
    <lineage>
        <taxon>Bacteria</taxon>
        <taxon>Pseudomonadati</taxon>
        <taxon>Pseudomonadota</taxon>
    </lineage>
</organism>
<feature type="domain" description="ABC3 transporter permease C-terminal" evidence="8">
    <location>
        <begin position="298"/>
        <end position="414"/>
    </location>
</feature>
<feature type="region of interest" description="Disordered" evidence="6">
    <location>
        <begin position="573"/>
        <end position="600"/>
    </location>
</feature>
<dbReference type="InterPro" id="IPR038766">
    <property type="entry name" value="Membrane_comp_ABC_pdt"/>
</dbReference>
<feature type="transmembrane region" description="Helical" evidence="7">
    <location>
        <begin position="826"/>
        <end position="847"/>
    </location>
</feature>
<keyword evidence="2" id="KW-1003">Cell membrane</keyword>
<keyword evidence="4 7" id="KW-1133">Transmembrane helix</keyword>
<evidence type="ECO:0000313" key="9">
    <source>
        <dbReference type="EMBL" id="PPC75268.1"/>
    </source>
</evidence>
<dbReference type="InterPro" id="IPR003838">
    <property type="entry name" value="ABC3_permease_C"/>
</dbReference>
<evidence type="ECO:0000256" key="2">
    <source>
        <dbReference type="ARBA" id="ARBA00022475"/>
    </source>
</evidence>
<evidence type="ECO:0000256" key="4">
    <source>
        <dbReference type="ARBA" id="ARBA00022989"/>
    </source>
</evidence>
<keyword evidence="3 7" id="KW-0812">Transmembrane</keyword>
<dbReference type="PANTHER" id="PTHR30287:SF1">
    <property type="entry name" value="INNER MEMBRANE PROTEIN"/>
    <property type="match status" value="1"/>
</dbReference>
<accession>A0A2S5KKE3</accession>
<evidence type="ECO:0000313" key="10">
    <source>
        <dbReference type="Proteomes" id="UP000238196"/>
    </source>
</evidence>
<keyword evidence="5 7" id="KW-0472">Membrane</keyword>
<feature type="transmembrane region" description="Helical" evidence="7">
    <location>
        <begin position="492"/>
        <end position="515"/>
    </location>
</feature>
<dbReference type="EMBL" id="PRLP01000106">
    <property type="protein sequence ID" value="PPC75268.1"/>
    <property type="molecule type" value="Genomic_DNA"/>
</dbReference>
<dbReference type="GO" id="GO:0005886">
    <property type="term" value="C:plasma membrane"/>
    <property type="evidence" value="ECO:0007669"/>
    <property type="project" value="UniProtKB-SubCell"/>
</dbReference>
<evidence type="ECO:0000256" key="3">
    <source>
        <dbReference type="ARBA" id="ARBA00022692"/>
    </source>
</evidence>
<feature type="domain" description="ABC3 transporter permease C-terminal" evidence="8">
    <location>
        <begin position="744"/>
        <end position="845"/>
    </location>
</feature>
<evidence type="ECO:0000259" key="8">
    <source>
        <dbReference type="Pfam" id="PF02687"/>
    </source>
</evidence>
<proteinExistence type="predicted"/>
<feature type="transmembrane region" description="Helical" evidence="7">
    <location>
        <begin position="384"/>
        <end position="404"/>
    </location>
</feature>